<accession>A0A1H4D769</accession>
<organism evidence="2 3">
    <name type="scientific">Arachidicoccus rhizosphaerae</name>
    <dbReference type="NCBI Taxonomy" id="551991"/>
    <lineage>
        <taxon>Bacteria</taxon>
        <taxon>Pseudomonadati</taxon>
        <taxon>Bacteroidota</taxon>
        <taxon>Chitinophagia</taxon>
        <taxon>Chitinophagales</taxon>
        <taxon>Chitinophagaceae</taxon>
        <taxon>Arachidicoccus</taxon>
    </lineage>
</organism>
<gene>
    <name evidence="2" type="ORF">SAMN05192529_1512</name>
</gene>
<sequence>MYVRKKANISGVISVQVIDKSQGKYSVIKTIGSSADLDTVNQLLLEAKQWVKVHQGVQDMFEVADQHQEERESFNYFFSNIENVLQNGTRLILEKVFKSIGFGRLNDNILEQLVVARLSQPMSKLATVSYLKDHFDEDIHYQQIYRYMDKLANTKQQEVQQISVDHTRRILGGRIGLMFYDVTTLYFEADESDELRERGFSKDGKHAQPQVVLGLLVSDGGYPLSYSIFNGAQFEGRTMLPIVDAFVAQFKLKDFVVVADSGLMNKKNIKLLEDAKYKYILGARIKNGPVCLQNWILSLDKTESVFYDKKLEKSRLIIGYSAKRAKKDKYNREKGIKRLKAAFKTGKVTKENINKRGYNKFLEIADDVTIKISDAKIQEDEKWDGLKGYLTNTDLPAQQVYEQYNGLWVVERAFRIAKGTIELRPMFHFSPKRIEAHVTICFVAYKVYKELERILILKKIKLSVDKVIEIARTITTITARMPKSGETVTKIMLLTPKQKAISSLIYDDLESY</sequence>
<dbReference type="GO" id="GO:0004803">
    <property type="term" value="F:transposase activity"/>
    <property type="evidence" value="ECO:0007669"/>
    <property type="project" value="InterPro"/>
</dbReference>
<proteinExistence type="predicted"/>
<evidence type="ECO:0000259" key="1">
    <source>
        <dbReference type="Pfam" id="PF01609"/>
    </source>
</evidence>
<keyword evidence="3" id="KW-1185">Reference proteome</keyword>
<dbReference type="GO" id="GO:0006313">
    <property type="term" value="P:DNA transposition"/>
    <property type="evidence" value="ECO:0007669"/>
    <property type="project" value="InterPro"/>
</dbReference>
<feature type="domain" description="Transposase IS4-like" evidence="1">
    <location>
        <begin position="201"/>
        <end position="445"/>
    </location>
</feature>
<evidence type="ECO:0000313" key="3">
    <source>
        <dbReference type="Proteomes" id="UP000199041"/>
    </source>
</evidence>
<dbReference type="OrthoDB" id="740398at2"/>
<protein>
    <submittedName>
        <fullName evidence="2">Transposase</fullName>
    </submittedName>
</protein>
<dbReference type="Proteomes" id="UP000199041">
    <property type="component" value="Unassembled WGS sequence"/>
</dbReference>
<evidence type="ECO:0000313" key="2">
    <source>
        <dbReference type="EMBL" id="SEA68693.1"/>
    </source>
</evidence>
<name>A0A1H4D769_9BACT</name>
<dbReference type="Pfam" id="PF01609">
    <property type="entry name" value="DDE_Tnp_1"/>
    <property type="match status" value="1"/>
</dbReference>
<dbReference type="PANTHER" id="PTHR34614">
    <property type="match status" value="1"/>
</dbReference>
<dbReference type="NCBIfam" id="NF033559">
    <property type="entry name" value="transpos_IS1634"/>
    <property type="match status" value="1"/>
</dbReference>
<dbReference type="PANTHER" id="PTHR34614:SF2">
    <property type="entry name" value="TRANSPOSASE IS4-LIKE DOMAIN-CONTAINING PROTEIN"/>
    <property type="match status" value="1"/>
</dbReference>
<dbReference type="EMBL" id="FNQY01000051">
    <property type="protein sequence ID" value="SEA68693.1"/>
    <property type="molecule type" value="Genomic_DNA"/>
</dbReference>
<dbReference type="InterPro" id="IPR047654">
    <property type="entry name" value="IS1634_transpos"/>
</dbReference>
<dbReference type="STRING" id="551991.SAMN05192529_1512"/>
<reference evidence="2 3" key="1">
    <citation type="submission" date="2016-10" db="EMBL/GenBank/DDBJ databases">
        <authorList>
            <person name="de Groot N.N."/>
        </authorList>
    </citation>
    <scope>NUCLEOTIDE SEQUENCE [LARGE SCALE GENOMIC DNA]</scope>
    <source>
        <strain evidence="2 3">Vu-144</strain>
    </source>
</reference>
<dbReference type="AlphaFoldDB" id="A0A1H4D769"/>
<dbReference type="GO" id="GO:0003677">
    <property type="term" value="F:DNA binding"/>
    <property type="evidence" value="ECO:0007669"/>
    <property type="project" value="InterPro"/>
</dbReference>
<dbReference type="InterPro" id="IPR002559">
    <property type="entry name" value="Transposase_11"/>
</dbReference>
<dbReference type="SUPFAM" id="SSF53098">
    <property type="entry name" value="Ribonuclease H-like"/>
    <property type="match status" value="1"/>
</dbReference>
<dbReference type="InterPro" id="IPR012337">
    <property type="entry name" value="RNaseH-like_sf"/>
</dbReference>